<dbReference type="OrthoDB" id="10415541at2759"/>
<keyword evidence="2" id="KW-1185">Reference proteome</keyword>
<sequence>MTNLTVYFSSTAKTLLDDNFPLIYLEYCMSEVDIHLLGLILARLPHLESLTLKAVMSESEWPTLVPVTFSGCSEKLVEFNVWFVYDDPDFRGLSKWTEEDYFEEGGLEMVRGRLLPAVQEEDLPSIFRRQQPCGRLTTFSVDAMETLTMTQIQSIFEQCPGLISLVIPQLHSVINTRALAHFIAERCPQIQKIDHS</sequence>
<name>A0A9P6UH19_9FUNG</name>
<dbReference type="EMBL" id="JAAAIN010002090">
    <property type="protein sequence ID" value="KAG0297035.1"/>
    <property type="molecule type" value="Genomic_DNA"/>
</dbReference>
<reference evidence="1" key="1">
    <citation type="journal article" date="2020" name="Fungal Divers.">
        <title>Resolving the Mortierellaceae phylogeny through synthesis of multi-gene phylogenetics and phylogenomics.</title>
        <authorList>
            <person name="Vandepol N."/>
            <person name="Liber J."/>
            <person name="Desiro A."/>
            <person name="Na H."/>
            <person name="Kennedy M."/>
            <person name="Barry K."/>
            <person name="Grigoriev I.V."/>
            <person name="Miller A.N."/>
            <person name="O'Donnell K."/>
            <person name="Stajich J.E."/>
            <person name="Bonito G."/>
        </authorList>
    </citation>
    <scope>NUCLEOTIDE SEQUENCE</scope>
    <source>
        <strain evidence="1">NVP60</strain>
    </source>
</reference>
<proteinExistence type="predicted"/>
<protein>
    <submittedName>
        <fullName evidence="1">Uncharacterized protein</fullName>
    </submittedName>
</protein>
<evidence type="ECO:0000313" key="1">
    <source>
        <dbReference type="EMBL" id="KAG0297035.1"/>
    </source>
</evidence>
<dbReference type="AlphaFoldDB" id="A0A9P6UH19"/>
<organism evidence="1 2">
    <name type="scientific">Linnemannia gamsii</name>
    <dbReference type="NCBI Taxonomy" id="64522"/>
    <lineage>
        <taxon>Eukaryota</taxon>
        <taxon>Fungi</taxon>
        <taxon>Fungi incertae sedis</taxon>
        <taxon>Mucoromycota</taxon>
        <taxon>Mortierellomycotina</taxon>
        <taxon>Mortierellomycetes</taxon>
        <taxon>Mortierellales</taxon>
        <taxon>Mortierellaceae</taxon>
        <taxon>Linnemannia</taxon>
    </lineage>
</organism>
<gene>
    <name evidence="1" type="ORF">BGZ97_004371</name>
</gene>
<accession>A0A9P6UH19</accession>
<dbReference type="InterPro" id="IPR032675">
    <property type="entry name" value="LRR_dom_sf"/>
</dbReference>
<evidence type="ECO:0000313" key="2">
    <source>
        <dbReference type="Proteomes" id="UP000823405"/>
    </source>
</evidence>
<comment type="caution">
    <text evidence="1">The sequence shown here is derived from an EMBL/GenBank/DDBJ whole genome shotgun (WGS) entry which is preliminary data.</text>
</comment>
<dbReference type="Gene3D" id="3.80.10.10">
    <property type="entry name" value="Ribonuclease Inhibitor"/>
    <property type="match status" value="1"/>
</dbReference>
<dbReference type="Proteomes" id="UP000823405">
    <property type="component" value="Unassembled WGS sequence"/>
</dbReference>